<dbReference type="Proteomes" id="UP001163823">
    <property type="component" value="Chromosome 5"/>
</dbReference>
<gene>
    <name evidence="4" type="ORF">O6P43_011881</name>
</gene>
<dbReference type="NCBIfam" id="TIGR00756">
    <property type="entry name" value="PPR"/>
    <property type="match status" value="5"/>
</dbReference>
<dbReference type="PROSITE" id="PS51375">
    <property type="entry name" value="PPR"/>
    <property type="match status" value="4"/>
</dbReference>
<evidence type="ECO:0000313" key="5">
    <source>
        <dbReference type="Proteomes" id="UP001163823"/>
    </source>
</evidence>
<keyword evidence="5" id="KW-1185">Reference proteome</keyword>
<dbReference type="EMBL" id="JARAOO010000005">
    <property type="protein sequence ID" value="KAJ7967646.1"/>
    <property type="molecule type" value="Genomic_DNA"/>
</dbReference>
<name>A0AAD7PTG8_QUISA</name>
<evidence type="ECO:0000313" key="4">
    <source>
        <dbReference type="EMBL" id="KAJ7967646.1"/>
    </source>
</evidence>
<evidence type="ECO:0000256" key="1">
    <source>
        <dbReference type="ARBA" id="ARBA00007626"/>
    </source>
</evidence>
<dbReference type="KEGG" id="qsa:O6P43_011881"/>
<feature type="repeat" description="PPR" evidence="3">
    <location>
        <begin position="456"/>
        <end position="490"/>
    </location>
</feature>
<comment type="caution">
    <text evidence="4">The sequence shown here is derived from an EMBL/GenBank/DDBJ whole genome shotgun (WGS) entry which is preliminary data.</text>
</comment>
<sequence>MLLHKSCQIIKPFSTSTTSHNWRTQIKQNQLALQISSILLQRHNWVPLLQRLNLSSKLTPSIFLQILQKTQNHPQTSLNFFNWAKVNLKFQPDPKSHCLIIQAAIGSGIYLPVKPLLDSLIQSHPAPVLVEYLVSASKGKDSLFNSLSFVLECYSNKGLFMEGLEVFRITRLQGFTPTLHACDALLDVLLRENKIDLAWCLCGSLIRSRLCLGQSTWSLVAQILGKNGKLDRIVRLLDSGIYNSMIYNLVIDNHCDKKDFEAAFDTLNEMCDRKLNPNLSTCSSILDGACKHGDVEVIERIMSIMVEKELLNCSLFDYDSIVQKLSNLGKTYAAERFFRRASDENIKLEDATYGYFLRALSKDRRINEAIHVYRVISKRQIAVDGNSRHAFVNVLLQCGEDQSEEVSELLKDVIRRGFCPSARDLSKYMTSVCNRGRWREAEDLLNLLLEKGLVPDSICCSSLMEHYCSCRQIDSAMVLHNKMEKLNVSLDVTTYNVLLNGLFKTRRIEEAVRVFDHMRRQNLLSSASFTVMIRWLCGVKELRKAMKLHDEMLKIGLKPDKATYKRLISGFK</sequence>
<protein>
    <submittedName>
        <fullName evidence="4">Pentatricopeptide repeat-containing protein</fullName>
    </submittedName>
</protein>
<accession>A0AAD7PTG8</accession>
<feature type="repeat" description="PPR" evidence="3">
    <location>
        <begin position="243"/>
        <end position="277"/>
    </location>
</feature>
<feature type="repeat" description="PPR" evidence="3">
    <location>
        <begin position="421"/>
        <end position="455"/>
    </location>
</feature>
<dbReference type="AlphaFoldDB" id="A0AAD7PTG8"/>
<feature type="repeat" description="PPR" evidence="3">
    <location>
        <begin position="491"/>
        <end position="525"/>
    </location>
</feature>
<dbReference type="PANTHER" id="PTHR47941">
    <property type="entry name" value="PENTATRICOPEPTIDE REPEAT-CONTAINING PROTEIN 3, MITOCHONDRIAL"/>
    <property type="match status" value="1"/>
</dbReference>
<dbReference type="InterPro" id="IPR011990">
    <property type="entry name" value="TPR-like_helical_dom_sf"/>
</dbReference>
<keyword evidence="2" id="KW-0677">Repeat</keyword>
<dbReference type="Gene3D" id="1.25.40.10">
    <property type="entry name" value="Tetratricopeptide repeat domain"/>
    <property type="match status" value="4"/>
</dbReference>
<dbReference type="InterPro" id="IPR002885">
    <property type="entry name" value="PPR_rpt"/>
</dbReference>
<proteinExistence type="inferred from homology"/>
<comment type="similarity">
    <text evidence="1">Belongs to the PPR family. P subfamily.</text>
</comment>
<dbReference type="Pfam" id="PF01535">
    <property type="entry name" value="PPR"/>
    <property type="match status" value="1"/>
</dbReference>
<dbReference type="Pfam" id="PF13041">
    <property type="entry name" value="PPR_2"/>
    <property type="match status" value="3"/>
</dbReference>
<organism evidence="4 5">
    <name type="scientific">Quillaja saponaria</name>
    <name type="common">Soap bark tree</name>
    <dbReference type="NCBI Taxonomy" id="32244"/>
    <lineage>
        <taxon>Eukaryota</taxon>
        <taxon>Viridiplantae</taxon>
        <taxon>Streptophyta</taxon>
        <taxon>Embryophyta</taxon>
        <taxon>Tracheophyta</taxon>
        <taxon>Spermatophyta</taxon>
        <taxon>Magnoliopsida</taxon>
        <taxon>eudicotyledons</taxon>
        <taxon>Gunneridae</taxon>
        <taxon>Pentapetalae</taxon>
        <taxon>rosids</taxon>
        <taxon>fabids</taxon>
        <taxon>Fabales</taxon>
        <taxon>Quillajaceae</taxon>
        <taxon>Quillaja</taxon>
    </lineage>
</organism>
<reference evidence="4" key="1">
    <citation type="journal article" date="2023" name="Science">
        <title>Elucidation of the pathway for biosynthesis of saponin adjuvants from the soapbark tree.</title>
        <authorList>
            <person name="Reed J."/>
            <person name="Orme A."/>
            <person name="El-Demerdash A."/>
            <person name="Owen C."/>
            <person name="Martin L.B.B."/>
            <person name="Misra R.C."/>
            <person name="Kikuchi S."/>
            <person name="Rejzek M."/>
            <person name="Martin A.C."/>
            <person name="Harkess A."/>
            <person name="Leebens-Mack J."/>
            <person name="Louveau T."/>
            <person name="Stephenson M.J."/>
            <person name="Osbourn A."/>
        </authorList>
    </citation>
    <scope>NUCLEOTIDE SEQUENCE</scope>
    <source>
        <strain evidence="4">S10</strain>
    </source>
</reference>
<evidence type="ECO:0000256" key="3">
    <source>
        <dbReference type="PROSITE-ProRule" id="PRU00708"/>
    </source>
</evidence>
<evidence type="ECO:0000256" key="2">
    <source>
        <dbReference type="ARBA" id="ARBA00022737"/>
    </source>
</evidence>